<dbReference type="InterPro" id="IPR009506">
    <property type="entry name" value="YjiS-like"/>
</dbReference>
<accession>B8I9S1</accession>
<dbReference type="HOGENOM" id="CLU_184490_3_0_5"/>
<protein>
    <recommendedName>
        <fullName evidence="1">YjiS-like domain-containing protein</fullName>
    </recommendedName>
</protein>
<dbReference type="KEGG" id="mno:Mnod_0280"/>
<dbReference type="eggNOG" id="COG5457">
    <property type="taxonomic scope" value="Bacteria"/>
</dbReference>
<evidence type="ECO:0000259" key="1">
    <source>
        <dbReference type="Pfam" id="PF06568"/>
    </source>
</evidence>
<dbReference type="AlphaFoldDB" id="B8I9S1"/>
<name>B8I9S1_METNO</name>
<organism evidence="2 3">
    <name type="scientific">Methylobacterium nodulans (strain LMG 21967 / CNCM I-2342 / ORS 2060)</name>
    <dbReference type="NCBI Taxonomy" id="460265"/>
    <lineage>
        <taxon>Bacteria</taxon>
        <taxon>Pseudomonadati</taxon>
        <taxon>Pseudomonadota</taxon>
        <taxon>Alphaproteobacteria</taxon>
        <taxon>Hyphomicrobiales</taxon>
        <taxon>Methylobacteriaceae</taxon>
        <taxon>Methylobacterium</taxon>
    </lineage>
</organism>
<reference evidence="2 3" key="1">
    <citation type="submission" date="2009-01" db="EMBL/GenBank/DDBJ databases">
        <title>Complete sequence of chromosome of Methylobacterium nodulans ORS 2060.</title>
        <authorList>
            <consortium name="US DOE Joint Genome Institute"/>
            <person name="Lucas S."/>
            <person name="Copeland A."/>
            <person name="Lapidus A."/>
            <person name="Glavina del Rio T."/>
            <person name="Dalin E."/>
            <person name="Tice H."/>
            <person name="Bruce D."/>
            <person name="Goodwin L."/>
            <person name="Pitluck S."/>
            <person name="Sims D."/>
            <person name="Brettin T."/>
            <person name="Detter J.C."/>
            <person name="Han C."/>
            <person name="Larimer F."/>
            <person name="Land M."/>
            <person name="Hauser L."/>
            <person name="Kyrpides N."/>
            <person name="Ivanova N."/>
            <person name="Marx C.J."/>
            <person name="Richardson P."/>
        </authorList>
    </citation>
    <scope>NUCLEOTIDE SEQUENCE [LARGE SCALE GENOMIC DNA]</scope>
    <source>
        <strain evidence="3">LMG 21967 / CNCM I-2342 / ORS 2060</strain>
    </source>
</reference>
<dbReference type="Proteomes" id="UP000008207">
    <property type="component" value="Chromosome"/>
</dbReference>
<dbReference type="RefSeq" id="WP_015927036.1">
    <property type="nucleotide sequence ID" value="NC_011894.1"/>
</dbReference>
<evidence type="ECO:0000313" key="2">
    <source>
        <dbReference type="EMBL" id="ACL55324.1"/>
    </source>
</evidence>
<keyword evidence="3" id="KW-1185">Reference proteome</keyword>
<dbReference type="STRING" id="460265.Mnod_0280"/>
<evidence type="ECO:0000313" key="3">
    <source>
        <dbReference type="Proteomes" id="UP000008207"/>
    </source>
</evidence>
<dbReference type="Pfam" id="PF06568">
    <property type="entry name" value="YjiS-like"/>
    <property type="match status" value="1"/>
</dbReference>
<sequence length="76" mass="8845">MTVLVTDRGNLRLVPSVSLRPPRPTRAVSVIERLELWAQRHRQRRELQTLSERTLDDIGLSRADVAREADKPFWRG</sequence>
<dbReference type="EMBL" id="CP001349">
    <property type="protein sequence ID" value="ACL55324.1"/>
    <property type="molecule type" value="Genomic_DNA"/>
</dbReference>
<dbReference type="OrthoDB" id="8399238at2"/>
<gene>
    <name evidence="2" type="ordered locus">Mnod_0280</name>
</gene>
<feature type="domain" description="YjiS-like" evidence="1">
    <location>
        <begin position="30"/>
        <end position="65"/>
    </location>
</feature>
<proteinExistence type="predicted"/>